<accession>A0A4R6QFD5</accession>
<comment type="caution">
    <text evidence="4">The sequence shown here is derived from an EMBL/GenBank/DDBJ whole genome shotgun (WGS) entry which is preliminary data.</text>
</comment>
<evidence type="ECO:0000256" key="1">
    <source>
        <dbReference type="ARBA" id="ARBA00022729"/>
    </source>
</evidence>
<sequence length="589" mass="61923">MKIKLLFFIFFVTGSIYSQNRSFGGISTTIPATPSLGVQEIFRFRSGAVGQLDGTTTDYNFAANSKWFALGRVNAGTQSFYGLRVQELQRGLVFGYTSSSLNNPRIEWIGSSTPGVASLGNLEFRVGDGFGGPGGPGLNTLVSTMTSSGNTIFGPQTGNPFTTSTNQPRVGVFSNNTVALDVRSINTIATSISASGGNVGVSANGSSVGVSASGSNAGVTGNGDTGVIGSGNTGVFGKGIIGVFGSGEEVGVKAEAGQIGIDVVSKVLGAKIVSNDGRGFEVEAFDNDNLVNTGGAIITTTGKINTGLLLKTDAGTETIGVNSFASSGVDRNIGVKGTTFSQGNFEAGIYGETVNNNGNQWAGFFDGDIFTSSGSFIPSDRKLKTNVVEETNVLELINKLRPVTYEYNKTADINLSSQSQHGFISQELAEVFPELTKDVTKPTFDKDGKTTSSLTLKAINYTGLISVLTAGIQELSSELQILKDEIATLKEQNNAQKLANSASKNGFTLEQNIPNPFTDRTLINYSLSNGVTKGNIMIFDLSGKLIKDFPVNENKGQITVTASQIGKGFFIYSLVQNGQELISKKMIIN</sequence>
<proteinExistence type="predicted"/>
<protein>
    <submittedName>
        <fullName evidence="4">Putative secreted protein (Por secretion system target)</fullName>
    </submittedName>
</protein>
<organism evidence="4 5">
    <name type="scientific">Flavobacterium dankookense</name>
    <dbReference type="NCBI Taxonomy" id="706186"/>
    <lineage>
        <taxon>Bacteria</taxon>
        <taxon>Pseudomonadati</taxon>
        <taxon>Bacteroidota</taxon>
        <taxon>Flavobacteriia</taxon>
        <taxon>Flavobacteriales</taxon>
        <taxon>Flavobacteriaceae</taxon>
        <taxon>Flavobacterium</taxon>
    </lineage>
</organism>
<dbReference type="RefSeq" id="WP_133532495.1">
    <property type="nucleotide sequence ID" value="NZ_SNXR01000012.1"/>
</dbReference>
<keyword evidence="2" id="KW-0175">Coiled coil</keyword>
<dbReference type="OrthoDB" id="9800887at2"/>
<keyword evidence="1" id="KW-0732">Signal</keyword>
<dbReference type="PROSITE" id="PS51688">
    <property type="entry name" value="ICA"/>
    <property type="match status" value="1"/>
</dbReference>
<dbReference type="Pfam" id="PF13884">
    <property type="entry name" value="Peptidase_S74"/>
    <property type="match status" value="1"/>
</dbReference>
<keyword evidence="5" id="KW-1185">Reference proteome</keyword>
<evidence type="ECO:0000313" key="4">
    <source>
        <dbReference type="EMBL" id="TDP60209.1"/>
    </source>
</evidence>
<evidence type="ECO:0000313" key="5">
    <source>
        <dbReference type="Proteomes" id="UP000295260"/>
    </source>
</evidence>
<dbReference type="InterPro" id="IPR026444">
    <property type="entry name" value="Secre_tail"/>
</dbReference>
<name>A0A4R6QFD5_9FLAO</name>
<dbReference type="AlphaFoldDB" id="A0A4R6QFD5"/>
<dbReference type="Pfam" id="PF18962">
    <property type="entry name" value="Por_Secre_tail"/>
    <property type="match status" value="1"/>
</dbReference>
<feature type="coiled-coil region" evidence="2">
    <location>
        <begin position="465"/>
        <end position="499"/>
    </location>
</feature>
<feature type="domain" description="Peptidase S74" evidence="3">
    <location>
        <begin position="379"/>
        <end position="486"/>
    </location>
</feature>
<gene>
    <name evidence="4" type="ORF">BC748_1189</name>
</gene>
<evidence type="ECO:0000259" key="3">
    <source>
        <dbReference type="PROSITE" id="PS51688"/>
    </source>
</evidence>
<dbReference type="NCBIfam" id="TIGR04183">
    <property type="entry name" value="Por_Secre_tail"/>
    <property type="match status" value="1"/>
</dbReference>
<evidence type="ECO:0000256" key="2">
    <source>
        <dbReference type="SAM" id="Coils"/>
    </source>
</evidence>
<reference evidence="4 5" key="1">
    <citation type="submission" date="2019-03" db="EMBL/GenBank/DDBJ databases">
        <title>Genomic Encyclopedia of Archaeal and Bacterial Type Strains, Phase II (KMG-II): from individual species to whole genera.</title>
        <authorList>
            <person name="Goeker M."/>
        </authorList>
    </citation>
    <scope>NUCLEOTIDE SEQUENCE [LARGE SCALE GENOMIC DNA]</scope>
    <source>
        <strain evidence="4 5">DSM 25687</strain>
    </source>
</reference>
<dbReference type="EMBL" id="SNXR01000012">
    <property type="protein sequence ID" value="TDP60209.1"/>
    <property type="molecule type" value="Genomic_DNA"/>
</dbReference>
<dbReference type="InterPro" id="IPR030392">
    <property type="entry name" value="S74_ICA"/>
</dbReference>
<dbReference type="Proteomes" id="UP000295260">
    <property type="component" value="Unassembled WGS sequence"/>
</dbReference>